<keyword evidence="4" id="KW-0010">Activator</keyword>
<comment type="subcellular location">
    <subcellularLocation>
        <location evidence="1 8">Nucleus</location>
    </subcellularLocation>
</comment>
<dbReference type="RefSeq" id="XP_022148726.1">
    <property type="nucleotide sequence ID" value="XM_022293034.1"/>
</dbReference>
<dbReference type="InterPro" id="IPR018362">
    <property type="entry name" value="CCAAT-binding_factor_CS"/>
</dbReference>
<dbReference type="InterPro" id="IPR001289">
    <property type="entry name" value="NFYA"/>
</dbReference>
<evidence type="ECO:0000256" key="5">
    <source>
        <dbReference type="ARBA" id="ARBA00023163"/>
    </source>
</evidence>
<evidence type="ECO:0000256" key="1">
    <source>
        <dbReference type="ARBA" id="ARBA00004123"/>
    </source>
</evidence>
<dbReference type="RefSeq" id="XP_022148722.1">
    <property type="nucleotide sequence ID" value="XM_022293030.1"/>
</dbReference>
<evidence type="ECO:0000313" key="14">
    <source>
        <dbReference type="RefSeq" id="XP_022148724.1"/>
    </source>
</evidence>
<evidence type="ECO:0000313" key="16">
    <source>
        <dbReference type="RefSeq" id="XP_022148726.1"/>
    </source>
</evidence>
<comment type="similarity">
    <text evidence="8">Belongs to the NFYA/HAP2 subunit family.</text>
</comment>
<dbReference type="RefSeq" id="XP_022148723.1">
    <property type="nucleotide sequence ID" value="XM_022293031.1"/>
</dbReference>
<evidence type="ECO:0000313" key="13">
    <source>
        <dbReference type="RefSeq" id="XP_022148723.1"/>
    </source>
</evidence>
<dbReference type="RefSeq" id="XP_022148721.1">
    <property type="nucleotide sequence ID" value="XM_022293029.1"/>
</dbReference>
<keyword evidence="5 8" id="KW-0804">Transcription</keyword>
<sequence length="344" mass="37658">MHSKSKSVNQLESEPPNMQQTGSYSEPWWRSIGYNPISPPAAGGNVSNSTSLECTNGASESNEGQSMSNDDLNEEDDDDNTKDSQAASYGQEQHNTQRAVSTAPTVHGGCITQPPQLELVGHNIACASNPYQDPYYPGLMTAYGHQPLGYPPFLGMPHARMALPLEVTQEPVFVNAKQYQGILRRRQARAKAEVENKLIKVRKPYLHESRHQHAMRRARGSGGRFAKKSEVNSSCSTMKDKECGSGQAISSHSASSSGSEAVPRVLAETWNSSNGQQEARTQLHETYEARTYVNGSSHFQNYSSFQASSYALRTGERGEDGDCSGQQRGSISENQAAQRRLAIK</sequence>
<organism evidence="10 11">
    <name type="scientific">Momordica charantia</name>
    <name type="common">Bitter gourd</name>
    <name type="synonym">Balsam pear</name>
    <dbReference type="NCBI Taxonomy" id="3673"/>
    <lineage>
        <taxon>Eukaryota</taxon>
        <taxon>Viridiplantae</taxon>
        <taxon>Streptophyta</taxon>
        <taxon>Embryophyta</taxon>
        <taxon>Tracheophyta</taxon>
        <taxon>Spermatophyta</taxon>
        <taxon>Magnoliopsida</taxon>
        <taxon>eudicotyledons</taxon>
        <taxon>Gunneridae</taxon>
        <taxon>Pentapetalae</taxon>
        <taxon>rosids</taxon>
        <taxon>fabids</taxon>
        <taxon>Cucurbitales</taxon>
        <taxon>Cucurbitaceae</taxon>
        <taxon>Momordiceae</taxon>
        <taxon>Momordica</taxon>
    </lineage>
</organism>
<dbReference type="SMART" id="SM00521">
    <property type="entry name" value="CBF"/>
    <property type="match status" value="1"/>
</dbReference>
<feature type="region of interest" description="Disordered" evidence="9">
    <location>
        <begin position="314"/>
        <end position="344"/>
    </location>
</feature>
<dbReference type="RefSeq" id="XP_022148724.1">
    <property type="nucleotide sequence ID" value="XM_022293032.1"/>
</dbReference>
<name>A0A6J1D691_MOMCH</name>
<feature type="compositionally biased region" description="Polar residues" evidence="9">
    <location>
        <begin position="45"/>
        <end position="68"/>
    </location>
</feature>
<dbReference type="GO" id="GO:0016602">
    <property type="term" value="C:CCAAT-binding factor complex"/>
    <property type="evidence" value="ECO:0007669"/>
    <property type="project" value="InterPro"/>
</dbReference>
<evidence type="ECO:0000256" key="3">
    <source>
        <dbReference type="ARBA" id="ARBA00023125"/>
    </source>
</evidence>
<feature type="region of interest" description="Disordered" evidence="9">
    <location>
        <begin position="208"/>
        <end position="262"/>
    </location>
</feature>
<dbReference type="PRINTS" id="PR00616">
    <property type="entry name" value="CCAATSUBUNTB"/>
</dbReference>
<evidence type="ECO:0000256" key="9">
    <source>
        <dbReference type="SAM" id="MobiDB-lite"/>
    </source>
</evidence>
<feature type="compositionally biased region" description="Polar residues" evidence="9">
    <location>
        <begin position="83"/>
        <end position="101"/>
    </location>
</feature>
<feature type="compositionally biased region" description="Polar residues" evidence="9">
    <location>
        <begin position="1"/>
        <end position="24"/>
    </location>
</feature>
<feature type="compositionally biased region" description="Acidic residues" evidence="9">
    <location>
        <begin position="71"/>
        <end position="80"/>
    </location>
</feature>
<feature type="region of interest" description="Disordered" evidence="9">
    <location>
        <begin position="1"/>
        <end position="101"/>
    </location>
</feature>
<keyword evidence="3 8" id="KW-0238">DNA-binding</keyword>
<feature type="compositionally biased region" description="Polar residues" evidence="9">
    <location>
        <begin position="324"/>
        <end position="337"/>
    </location>
</feature>
<dbReference type="Pfam" id="PF02045">
    <property type="entry name" value="CBFB_NFYA"/>
    <property type="match status" value="1"/>
</dbReference>
<dbReference type="PROSITE" id="PS51152">
    <property type="entry name" value="NFYA_HAP2_2"/>
    <property type="match status" value="1"/>
</dbReference>
<evidence type="ECO:0000313" key="11">
    <source>
        <dbReference type="RefSeq" id="XP_022148721.1"/>
    </source>
</evidence>
<keyword evidence="2 8" id="KW-0805">Transcription regulation</keyword>
<evidence type="ECO:0000256" key="4">
    <source>
        <dbReference type="ARBA" id="ARBA00023159"/>
    </source>
</evidence>
<comment type="subunit">
    <text evidence="7">Heterotrimeric transcription factor composed of three components, NF-YA, NF-YB and NF-YC. NF-YB and NF-YC must interact and dimerize for NF-YA association and DNA binding.</text>
</comment>
<dbReference type="KEGG" id="mcha:111017316"/>
<dbReference type="Proteomes" id="UP000504603">
    <property type="component" value="Unplaced"/>
</dbReference>
<protein>
    <recommendedName>
        <fullName evidence="8">Nuclear transcription factor Y subunit</fullName>
    </recommendedName>
</protein>
<dbReference type="AlphaFoldDB" id="A0A6J1D691"/>
<dbReference type="GO" id="GO:0003700">
    <property type="term" value="F:DNA-binding transcription factor activity"/>
    <property type="evidence" value="ECO:0007669"/>
    <property type="project" value="UniProtKB-UniRule"/>
</dbReference>
<evidence type="ECO:0000313" key="10">
    <source>
        <dbReference type="Proteomes" id="UP000504603"/>
    </source>
</evidence>
<keyword evidence="6 8" id="KW-0539">Nucleus</keyword>
<dbReference type="PANTHER" id="PTHR12632">
    <property type="entry name" value="TRANSCRIPTION FACTOR NF-Y ALPHA-RELATED"/>
    <property type="match status" value="1"/>
</dbReference>
<comment type="function">
    <text evidence="8">Component of the sequence-specific heterotrimeric transcription factor (NF-Y) which specifically recognizes a 5'-CCAAT-3' box motif found in the promoters of its target genes.</text>
</comment>
<evidence type="ECO:0000256" key="2">
    <source>
        <dbReference type="ARBA" id="ARBA00023015"/>
    </source>
</evidence>
<keyword evidence="10" id="KW-1185">Reference proteome</keyword>
<evidence type="ECO:0000313" key="12">
    <source>
        <dbReference type="RefSeq" id="XP_022148722.1"/>
    </source>
</evidence>
<dbReference type="GeneID" id="111017316"/>
<reference evidence="11 12" key="1">
    <citation type="submission" date="2025-04" db="UniProtKB">
        <authorList>
            <consortium name="RefSeq"/>
        </authorList>
    </citation>
    <scope>IDENTIFICATION</scope>
    <source>
        <strain evidence="11 12">OHB3-1</strain>
    </source>
</reference>
<dbReference type="Gene3D" id="6.10.250.2430">
    <property type="match status" value="1"/>
</dbReference>
<dbReference type="GO" id="GO:0003677">
    <property type="term" value="F:DNA binding"/>
    <property type="evidence" value="ECO:0007669"/>
    <property type="project" value="UniProtKB-KW"/>
</dbReference>
<proteinExistence type="inferred from homology"/>
<evidence type="ECO:0000313" key="15">
    <source>
        <dbReference type="RefSeq" id="XP_022148725.1"/>
    </source>
</evidence>
<dbReference type="RefSeq" id="XP_022148725.1">
    <property type="nucleotide sequence ID" value="XM_022293033.1"/>
</dbReference>
<dbReference type="OrthoDB" id="1097733at2759"/>
<gene>
    <name evidence="11 12 13 14 15 16" type="primary">LOC111017316</name>
</gene>
<feature type="compositionally biased region" description="Low complexity" evidence="9">
    <location>
        <begin position="244"/>
        <end position="261"/>
    </location>
</feature>
<evidence type="ECO:0000256" key="6">
    <source>
        <dbReference type="ARBA" id="ARBA00023242"/>
    </source>
</evidence>
<accession>A0A6J1D691</accession>
<dbReference type="PROSITE" id="PS00686">
    <property type="entry name" value="NFYA_HAP2_1"/>
    <property type="match status" value="1"/>
</dbReference>
<evidence type="ECO:0000256" key="7">
    <source>
        <dbReference type="ARBA" id="ARBA00025911"/>
    </source>
</evidence>
<evidence type="ECO:0000256" key="8">
    <source>
        <dbReference type="RuleBase" id="RU367155"/>
    </source>
</evidence>